<dbReference type="AlphaFoldDB" id="M7MWU4"/>
<gene>
    <name evidence="1" type="ORF">ADICEAN_03988</name>
</gene>
<comment type="caution">
    <text evidence="1">The sequence shown here is derived from an EMBL/GenBank/DDBJ whole genome shotgun (WGS) entry which is preliminary data.</text>
</comment>
<proteinExistence type="predicted"/>
<reference evidence="1 2" key="1">
    <citation type="journal article" date="2013" name="Genome Announc.">
        <title>Draft Genome Sequence of Cesiribacter andamanensis Strain AMV16T, Isolated from a Soil Sample from a Mud Volcano in the Andaman Islands, India.</title>
        <authorList>
            <person name="Shivaji S."/>
            <person name="Ara S."/>
            <person name="Begum Z."/>
            <person name="Srinivas T.N."/>
            <person name="Singh A."/>
            <person name="Kumar Pinnaka A."/>
        </authorList>
    </citation>
    <scope>NUCLEOTIDE SEQUENCE [LARGE SCALE GENOMIC DNA]</scope>
    <source>
        <strain evidence="1 2">AMV16</strain>
    </source>
</reference>
<dbReference type="EMBL" id="AODQ01000171">
    <property type="protein sequence ID" value="EMR00888.1"/>
    <property type="molecule type" value="Genomic_DNA"/>
</dbReference>
<organism evidence="1 2">
    <name type="scientific">Cesiribacter andamanensis AMV16</name>
    <dbReference type="NCBI Taxonomy" id="1279009"/>
    <lineage>
        <taxon>Bacteria</taxon>
        <taxon>Pseudomonadati</taxon>
        <taxon>Bacteroidota</taxon>
        <taxon>Cytophagia</taxon>
        <taxon>Cytophagales</taxon>
        <taxon>Cesiribacteraceae</taxon>
        <taxon>Cesiribacter</taxon>
    </lineage>
</organism>
<keyword evidence="2" id="KW-1185">Reference proteome</keyword>
<name>M7MWU4_9BACT</name>
<sequence>MQGVGRIIVGKHKALFLYFNPELPLFQHFFQRTAQKGYHDAPVVEGAGPGHIKKGGVFGELPFFQHIHQPRIVHIIGHVVGHNVLQPAHAGFLQLFMQSLQLFFGAQFGIDTVGIYHIIAVGAAGGGFKNRGGIEGTYPQLLQVGQDLIGLL</sequence>
<evidence type="ECO:0000313" key="1">
    <source>
        <dbReference type="EMBL" id="EMR00888.1"/>
    </source>
</evidence>
<dbReference type="Proteomes" id="UP000011910">
    <property type="component" value="Unassembled WGS sequence"/>
</dbReference>
<evidence type="ECO:0000313" key="2">
    <source>
        <dbReference type="Proteomes" id="UP000011910"/>
    </source>
</evidence>
<protein>
    <submittedName>
        <fullName evidence="1">Uncharacterized protein</fullName>
    </submittedName>
</protein>
<accession>M7MWU4</accession>